<evidence type="ECO:0000313" key="1">
    <source>
        <dbReference type="EMBL" id="KAL0069196.1"/>
    </source>
</evidence>
<organism evidence="1 2">
    <name type="scientific">Marasmius tenuissimus</name>
    <dbReference type="NCBI Taxonomy" id="585030"/>
    <lineage>
        <taxon>Eukaryota</taxon>
        <taxon>Fungi</taxon>
        <taxon>Dikarya</taxon>
        <taxon>Basidiomycota</taxon>
        <taxon>Agaricomycotina</taxon>
        <taxon>Agaricomycetes</taxon>
        <taxon>Agaricomycetidae</taxon>
        <taxon>Agaricales</taxon>
        <taxon>Marasmiineae</taxon>
        <taxon>Marasmiaceae</taxon>
        <taxon>Marasmius</taxon>
    </lineage>
</organism>
<name>A0ABR3A7B4_9AGAR</name>
<dbReference type="EMBL" id="JBBXMP010000013">
    <property type="protein sequence ID" value="KAL0069196.1"/>
    <property type="molecule type" value="Genomic_DNA"/>
</dbReference>
<gene>
    <name evidence="1" type="ORF">AAF712_003559</name>
</gene>
<dbReference type="Proteomes" id="UP001437256">
    <property type="component" value="Unassembled WGS sequence"/>
</dbReference>
<evidence type="ECO:0000313" key="2">
    <source>
        <dbReference type="Proteomes" id="UP001437256"/>
    </source>
</evidence>
<keyword evidence="2" id="KW-1185">Reference proteome</keyword>
<protein>
    <submittedName>
        <fullName evidence="1">Uncharacterized protein</fullName>
    </submittedName>
</protein>
<comment type="caution">
    <text evidence="1">The sequence shown here is derived from an EMBL/GenBank/DDBJ whole genome shotgun (WGS) entry which is preliminary data.</text>
</comment>
<proteinExistence type="predicted"/>
<sequence>MLFMRPHNPRFHLDRHSQRWTGTGFVFDDGIGPIPNTNSNTAQSLINTSLRFFIAAGDYAGAIVPLKTLVEKLGVQVIGRTYSTLVYGSRTRFQGDATSVRFLLGVEPTGKAAIASAFRVSERALDNFVG</sequence>
<reference evidence="1 2" key="1">
    <citation type="submission" date="2024-05" db="EMBL/GenBank/DDBJ databases">
        <title>A draft genome resource for the thread blight pathogen Marasmius tenuissimus strain MS-2.</title>
        <authorList>
            <person name="Yulfo-Soto G.E."/>
            <person name="Baruah I.K."/>
            <person name="Amoako-Attah I."/>
            <person name="Bukari Y."/>
            <person name="Meinhardt L.W."/>
            <person name="Bailey B.A."/>
            <person name="Cohen S.P."/>
        </authorList>
    </citation>
    <scope>NUCLEOTIDE SEQUENCE [LARGE SCALE GENOMIC DNA]</scope>
    <source>
        <strain evidence="1 2">MS-2</strain>
    </source>
</reference>
<accession>A0ABR3A7B4</accession>